<dbReference type="PANTHER" id="PTHR10039:SF5">
    <property type="entry name" value="NACHT DOMAIN-CONTAINING PROTEIN"/>
    <property type="match status" value="1"/>
</dbReference>
<evidence type="ECO:0000256" key="1">
    <source>
        <dbReference type="SAM" id="MobiDB-lite"/>
    </source>
</evidence>
<gene>
    <name evidence="2" type="ORF">B0T22DRAFT_441000</name>
</gene>
<evidence type="ECO:0000313" key="3">
    <source>
        <dbReference type="Proteomes" id="UP001270362"/>
    </source>
</evidence>
<reference evidence="2" key="2">
    <citation type="submission" date="2023-06" db="EMBL/GenBank/DDBJ databases">
        <authorList>
            <consortium name="Lawrence Berkeley National Laboratory"/>
            <person name="Haridas S."/>
            <person name="Hensen N."/>
            <person name="Bonometti L."/>
            <person name="Westerberg I."/>
            <person name="Brannstrom I.O."/>
            <person name="Guillou S."/>
            <person name="Cros-Aarteil S."/>
            <person name="Calhoun S."/>
            <person name="Kuo A."/>
            <person name="Mondo S."/>
            <person name="Pangilinan J."/>
            <person name="Riley R."/>
            <person name="Labutti K."/>
            <person name="Andreopoulos B."/>
            <person name="Lipzen A."/>
            <person name="Chen C."/>
            <person name="Yanf M."/>
            <person name="Daum C."/>
            <person name="Ng V."/>
            <person name="Clum A."/>
            <person name="Steindorff A."/>
            <person name="Ohm R."/>
            <person name="Martin F."/>
            <person name="Silar P."/>
            <person name="Natvig D."/>
            <person name="Lalanne C."/>
            <person name="Gautier V."/>
            <person name="Ament-Velasquez S.L."/>
            <person name="Kruys A."/>
            <person name="Hutchinson M.I."/>
            <person name="Powell A.J."/>
            <person name="Barry K."/>
            <person name="Miller A.N."/>
            <person name="Grigoriev I.V."/>
            <person name="Debuchy R."/>
            <person name="Gladieux P."/>
            <person name="Thoren M.H."/>
            <person name="Johannesson H."/>
        </authorList>
    </citation>
    <scope>NUCLEOTIDE SEQUENCE</scope>
    <source>
        <strain evidence="2">CBS 314.62</strain>
    </source>
</reference>
<accession>A0AAE1CDE5</accession>
<dbReference type="EMBL" id="JAULSO010000002">
    <property type="protein sequence ID" value="KAK3689522.1"/>
    <property type="molecule type" value="Genomic_DNA"/>
</dbReference>
<proteinExistence type="predicted"/>
<dbReference type="Proteomes" id="UP001270362">
    <property type="component" value="Unassembled WGS sequence"/>
</dbReference>
<reference evidence="2" key="1">
    <citation type="journal article" date="2023" name="Mol. Phylogenet. Evol.">
        <title>Genome-scale phylogeny and comparative genomics of the fungal order Sordariales.</title>
        <authorList>
            <person name="Hensen N."/>
            <person name="Bonometti L."/>
            <person name="Westerberg I."/>
            <person name="Brannstrom I.O."/>
            <person name="Guillou S."/>
            <person name="Cros-Aarteil S."/>
            <person name="Calhoun S."/>
            <person name="Haridas S."/>
            <person name="Kuo A."/>
            <person name="Mondo S."/>
            <person name="Pangilinan J."/>
            <person name="Riley R."/>
            <person name="LaButti K."/>
            <person name="Andreopoulos B."/>
            <person name="Lipzen A."/>
            <person name="Chen C."/>
            <person name="Yan M."/>
            <person name="Daum C."/>
            <person name="Ng V."/>
            <person name="Clum A."/>
            <person name="Steindorff A."/>
            <person name="Ohm R.A."/>
            <person name="Martin F."/>
            <person name="Silar P."/>
            <person name="Natvig D.O."/>
            <person name="Lalanne C."/>
            <person name="Gautier V."/>
            <person name="Ament-Velasquez S.L."/>
            <person name="Kruys A."/>
            <person name="Hutchinson M.I."/>
            <person name="Powell A.J."/>
            <person name="Barry K."/>
            <person name="Miller A.N."/>
            <person name="Grigoriev I.V."/>
            <person name="Debuchy R."/>
            <person name="Gladieux P."/>
            <person name="Hiltunen Thoren M."/>
            <person name="Johannesson H."/>
        </authorList>
    </citation>
    <scope>NUCLEOTIDE SEQUENCE</scope>
    <source>
        <strain evidence="2">CBS 314.62</strain>
    </source>
</reference>
<organism evidence="2 3">
    <name type="scientific">Podospora appendiculata</name>
    <dbReference type="NCBI Taxonomy" id="314037"/>
    <lineage>
        <taxon>Eukaryota</taxon>
        <taxon>Fungi</taxon>
        <taxon>Dikarya</taxon>
        <taxon>Ascomycota</taxon>
        <taxon>Pezizomycotina</taxon>
        <taxon>Sordariomycetes</taxon>
        <taxon>Sordariomycetidae</taxon>
        <taxon>Sordariales</taxon>
        <taxon>Podosporaceae</taxon>
        <taxon>Podospora</taxon>
    </lineage>
</organism>
<dbReference type="AlphaFoldDB" id="A0AAE1CDE5"/>
<name>A0AAE1CDE5_9PEZI</name>
<dbReference type="PANTHER" id="PTHR10039">
    <property type="entry name" value="AMELOGENIN"/>
    <property type="match status" value="1"/>
</dbReference>
<comment type="caution">
    <text evidence="2">The sequence shown here is derived from an EMBL/GenBank/DDBJ whole genome shotgun (WGS) entry which is preliminary data.</text>
</comment>
<sequence>MSDRTVYRLRGIPLHFDRLETRNILTRYFKDDDNSGSSGGGGGITASQIYIYSHEKTFHSSRPATKTATLMFTQTPATIVNSLPGSKHQWTLNIPALADPLVLDTHFFGITKLYDVEQRECRCNIVAISGLASHPFSSWQPGDDKTFITSFQSSTDLALTFIGHLDASFSGICFSRKMGIFWAFETKTSAIVTLHIVLASSGNSEDTSSTSTQAKGSSGDEAITTGDFAKNEWRDLLHALNFEELDSRLDGVEERLQHIFEWIYDPALASVLNPLTKAYRRRDREKNPWTIRELELCFKLILEQKRENIRIFFLFDALDEYDGPPEFIGGSVRNLADMSLSDTRVKVCFSSRSWNSFMAKFKEFPSIQVQDFTVDDIQSYCEKSFEKLDAGVCEELDPLVPGILRRADGVFLWCSRCQTFQDICHKVEQFLKRHSSMHGYIDTDLLPPSYVPSHVQLSFTGWYNSHIDVFMHQTVRDFVLKEGFSELVLERPRSRVKENGFTILAKTSLAWPITPSWLSVATIWYLAEQTTGCSLKGVIDSVEIGTTASTSNLGKVGIRKYTIKYFDSMAFAVERMLFLYIKDTLKENPAAIKTAKSRLMHIPFSETFPITNPSEGSDSRQISRSRHILPRNLKDVKVTGEYLLNTG</sequence>
<evidence type="ECO:0000313" key="2">
    <source>
        <dbReference type="EMBL" id="KAK3689522.1"/>
    </source>
</evidence>
<protein>
    <recommendedName>
        <fullName evidence="4">Vegetative incompatibility protein HET-E-1</fullName>
    </recommendedName>
</protein>
<keyword evidence="3" id="KW-1185">Reference proteome</keyword>
<feature type="region of interest" description="Disordered" evidence="1">
    <location>
        <begin position="202"/>
        <end position="222"/>
    </location>
</feature>
<evidence type="ECO:0008006" key="4">
    <source>
        <dbReference type="Google" id="ProtNLM"/>
    </source>
</evidence>
<feature type="compositionally biased region" description="Low complexity" evidence="1">
    <location>
        <begin position="202"/>
        <end position="212"/>
    </location>
</feature>